<dbReference type="eggNOG" id="COG2840">
    <property type="taxonomic scope" value="Bacteria"/>
</dbReference>
<dbReference type="InterPro" id="IPR036063">
    <property type="entry name" value="Smr_dom_sf"/>
</dbReference>
<keyword evidence="3" id="KW-1185">Reference proteome</keyword>
<proteinExistence type="predicted"/>
<evidence type="ECO:0000313" key="2">
    <source>
        <dbReference type="EMBL" id="KEI72572.1"/>
    </source>
</evidence>
<dbReference type="PANTHER" id="PTHR35562">
    <property type="entry name" value="DNA ENDONUCLEASE SMRA-RELATED"/>
    <property type="match status" value="1"/>
</dbReference>
<dbReference type="PROSITE" id="PS50828">
    <property type="entry name" value="SMR"/>
    <property type="match status" value="1"/>
</dbReference>
<dbReference type="SMART" id="SM00463">
    <property type="entry name" value="SMR"/>
    <property type="match status" value="1"/>
</dbReference>
<reference evidence="2 3" key="1">
    <citation type="submission" date="2014-06" db="EMBL/GenBank/DDBJ databases">
        <title>Whole Genome Sequences of Three Symbiotic Endozoicomonas Bacteria.</title>
        <authorList>
            <person name="Neave M.J."/>
            <person name="Apprill A."/>
            <person name="Voolstra C.R."/>
        </authorList>
    </citation>
    <scope>NUCLEOTIDE SEQUENCE [LARGE SCALE GENOMIC DNA]</scope>
    <source>
        <strain evidence="2 3">DSM 22380</strain>
    </source>
</reference>
<accession>A0A081KEJ6</accession>
<protein>
    <submittedName>
        <fullName evidence="2">DNA mismatch repair protein MutS</fullName>
    </submittedName>
</protein>
<dbReference type="SUPFAM" id="SSF160443">
    <property type="entry name" value="SMR domain-like"/>
    <property type="match status" value="1"/>
</dbReference>
<dbReference type="Proteomes" id="UP000027997">
    <property type="component" value="Unassembled WGS sequence"/>
</dbReference>
<dbReference type="NCBIfam" id="NF033154">
    <property type="entry name" value="endonuc_SmrA"/>
    <property type="match status" value="1"/>
</dbReference>
<dbReference type="InterPro" id="IPR047688">
    <property type="entry name" value="Endonuc_SmrA"/>
</dbReference>
<sequence>MSNATNNDDISAFLKEMEGVTPLKKKATADTQKAQRITPGQEIRKAAAEDTFTDPNFLSLLNPKMVKPHDFLVWKRDGVQEGVFKKLRLGKYDIEARLDLHHKTAREARDHVFQFINDCREHELRTVLIAHGRGEKSTPPAMLKSYLYTWLPQMEAVLAFHSALKVHGGSGALYVMIRKSEREKLENRERHAKRGS</sequence>
<comment type="caution">
    <text evidence="2">The sequence shown here is derived from an EMBL/GenBank/DDBJ whole genome shotgun (WGS) entry which is preliminary data.</text>
</comment>
<dbReference type="PANTHER" id="PTHR35562:SF2">
    <property type="entry name" value="DNA ENDONUCLEASE SMRA-RELATED"/>
    <property type="match status" value="1"/>
</dbReference>
<dbReference type="Pfam" id="PF01713">
    <property type="entry name" value="Smr"/>
    <property type="match status" value="1"/>
</dbReference>
<organism evidence="2 3">
    <name type="scientific">Endozoicomonas elysicola</name>
    <dbReference type="NCBI Taxonomy" id="305900"/>
    <lineage>
        <taxon>Bacteria</taxon>
        <taxon>Pseudomonadati</taxon>
        <taxon>Pseudomonadota</taxon>
        <taxon>Gammaproteobacteria</taxon>
        <taxon>Oceanospirillales</taxon>
        <taxon>Endozoicomonadaceae</taxon>
        <taxon>Endozoicomonas</taxon>
    </lineage>
</organism>
<evidence type="ECO:0000259" key="1">
    <source>
        <dbReference type="PROSITE" id="PS50828"/>
    </source>
</evidence>
<dbReference type="AlphaFoldDB" id="A0A081KEJ6"/>
<dbReference type="EMBL" id="JOJP01000001">
    <property type="protein sequence ID" value="KEI72572.1"/>
    <property type="molecule type" value="Genomic_DNA"/>
</dbReference>
<dbReference type="RefSeq" id="WP_033403720.1">
    <property type="nucleotide sequence ID" value="NZ_JOJP01000001.1"/>
</dbReference>
<dbReference type="GO" id="GO:0004520">
    <property type="term" value="F:DNA endonuclease activity"/>
    <property type="evidence" value="ECO:0007669"/>
    <property type="project" value="TreeGrafter"/>
</dbReference>
<evidence type="ECO:0000313" key="3">
    <source>
        <dbReference type="Proteomes" id="UP000027997"/>
    </source>
</evidence>
<dbReference type="Gene3D" id="3.30.1370.110">
    <property type="match status" value="1"/>
</dbReference>
<feature type="domain" description="Smr" evidence="1">
    <location>
        <begin position="98"/>
        <end position="178"/>
    </location>
</feature>
<gene>
    <name evidence="2" type="ORF">GV64_19200</name>
</gene>
<dbReference type="STRING" id="305900.GV64_19200"/>
<dbReference type="InterPro" id="IPR002625">
    <property type="entry name" value="Smr_dom"/>
</dbReference>
<name>A0A081KEJ6_9GAMM</name>